<dbReference type="InterPro" id="IPR010451">
    <property type="entry name" value="Acetoacetate_decarboxylase"/>
</dbReference>
<proteinExistence type="predicted"/>
<name>A0A7H8QVA9_TALRU</name>
<dbReference type="KEGG" id="trg:TRUGW13939_04866"/>
<dbReference type="SUPFAM" id="SSF160104">
    <property type="entry name" value="Acetoacetate decarboxylase-like"/>
    <property type="match status" value="1"/>
</dbReference>
<dbReference type="Gene3D" id="2.40.400.10">
    <property type="entry name" value="Acetoacetate decarboxylase-like"/>
    <property type="match status" value="1"/>
</dbReference>
<protein>
    <recommendedName>
        <fullName evidence="3">Acetoacetate decarboxylase</fullName>
    </recommendedName>
</protein>
<dbReference type="AlphaFoldDB" id="A0A7H8QVA9"/>
<reference evidence="2" key="1">
    <citation type="submission" date="2020-06" db="EMBL/GenBank/DDBJ databases">
        <title>A chromosome-scale genome assembly of Talaromyces rugulosus W13939.</title>
        <authorList>
            <person name="Wang B."/>
            <person name="Guo L."/>
            <person name="Ye K."/>
            <person name="Wang L."/>
        </authorList>
    </citation>
    <scope>NUCLEOTIDE SEQUENCE [LARGE SCALE GENOMIC DNA]</scope>
    <source>
        <strain evidence="2">W13939</strain>
    </source>
</reference>
<dbReference type="OrthoDB" id="10248817at2759"/>
<dbReference type="EMBL" id="CP055900">
    <property type="protein sequence ID" value="QKX57746.1"/>
    <property type="molecule type" value="Genomic_DNA"/>
</dbReference>
<evidence type="ECO:0008006" key="3">
    <source>
        <dbReference type="Google" id="ProtNLM"/>
    </source>
</evidence>
<dbReference type="GO" id="GO:0016829">
    <property type="term" value="F:lyase activity"/>
    <property type="evidence" value="ECO:0007669"/>
    <property type="project" value="InterPro"/>
</dbReference>
<dbReference type="GeneID" id="55992364"/>
<dbReference type="Pfam" id="PF06314">
    <property type="entry name" value="ADC"/>
    <property type="match status" value="1"/>
</dbReference>
<dbReference type="RefSeq" id="XP_035343924.1">
    <property type="nucleotide sequence ID" value="XM_035488031.1"/>
</dbReference>
<gene>
    <name evidence="1" type="ORF">TRUGW13939_04866</name>
</gene>
<evidence type="ECO:0000313" key="2">
    <source>
        <dbReference type="Proteomes" id="UP000509510"/>
    </source>
</evidence>
<dbReference type="InterPro" id="IPR023375">
    <property type="entry name" value="ADC_dom_sf"/>
</dbReference>
<accession>A0A7H8QVA9</accession>
<dbReference type="Proteomes" id="UP000509510">
    <property type="component" value="Chromosome III"/>
</dbReference>
<organism evidence="1 2">
    <name type="scientific">Talaromyces rugulosus</name>
    <name type="common">Penicillium rugulosum</name>
    <dbReference type="NCBI Taxonomy" id="121627"/>
    <lineage>
        <taxon>Eukaryota</taxon>
        <taxon>Fungi</taxon>
        <taxon>Dikarya</taxon>
        <taxon>Ascomycota</taxon>
        <taxon>Pezizomycotina</taxon>
        <taxon>Eurotiomycetes</taxon>
        <taxon>Eurotiomycetidae</taxon>
        <taxon>Eurotiales</taxon>
        <taxon>Trichocomaceae</taxon>
        <taxon>Talaromyces</taxon>
        <taxon>Talaromyces sect. Islandici</taxon>
    </lineage>
</organism>
<sequence>MDFINGKVSSKDLSYPIPFFSPPYEAPTGTMEWNGVSSIIIRYRTDGELIRHLLPDNLTIERNPIVTLMIIDYGPAPLGACFEVFQMVEVLYNGKKFNFSILLVLDNPRAVYIGRELFGFPKLLGEVEFKPLLADQTAEIRGHCISPLDNTTPALEYSFKPTTRLSSEAASQFGGGGAPVLNLRLIPSSVPGAKPSVREFVEVDFHLEVGEVWEGDCEFKFPSTAESEPFHQLPVVERLSTHLVRKCTSFVTLGEQAFRF</sequence>
<keyword evidence="2" id="KW-1185">Reference proteome</keyword>
<evidence type="ECO:0000313" key="1">
    <source>
        <dbReference type="EMBL" id="QKX57746.1"/>
    </source>
</evidence>